<keyword evidence="2" id="KW-1185">Reference proteome</keyword>
<evidence type="ECO:0000313" key="1">
    <source>
        <dbReference type="EMBL" id="GAA3925325.1"/>
    </source>
</evidence>
<gene>
    <name evidence="1" type="ORF">GCM10022229_19050</name>
</gene>
<proteinExistence type="predicted"/>
<reference evidence="2" key="1">
    <citation type="journal article" date="2019" name="Int. J. Syst. Evol. Microbiol.">
        <title>The Global Catalogue of Microorganisms (GCM) 10K type strain sequencing project: providing services to taxonomists for standard genome sequencing and annotation.</title>
        <authorList>
            <consortium name="The Broad Institute Genomics Platform"/>
            <consortium name="The Broad Institute Genome Sequencing Center for Infectious Disease"/>
            <person name="Wu L."/>
            <person name="Ma J."/>
        </authorList>
    </citation>
    <scope>NUCLEOTIDE SEQUENCE [LARGE SCALE GENOMIC DNA]</scope>
    <source>
        <strain evidence="2">JCM 16916</strain>
    </source>
</reference>
<comment type="caution">
    <text evidence="1">The sequence shown here is derived from an EMBL/GenBank/DDBJ whole genome shotgun (WGS) entry which is preliminary data.</text>
</comment>
<dbReference type="EMBL" id="BAAAZU010000010">
    <property type="protein sequence ID" value="GAA3925325.1"/>
    <property type="molecule type" value="Genomic_DNA"/>
</dbReference>
<name>A0ABP7MN42_9GAMM</name>
<sequence>MTISHDSRFAVRLSSRRLVTLAVGLMPGSPLRGRPEMMQKAHEVMRGMFDAMSGKPDPGKLDGLLDCSIPARFEKGDSADENEGAWHPAH</sequence>
<protein>
    <submittedName>
        <fullName evidence="1">Uncharacterized protein</fullName>
    </submittedName>
</protein>
<dbReference type="Proteomes" id="UP001501727">
    <property type="component" value="Unassembled WGS sequence"/>
</dbReference>
<evidence type="ECO:0000313" key="2">
    <source>
        <dbReference type="Proteomes" id="UP001501727"/>
    </source>
</evidence>
<organism evidence="1 2">
    <name type="scientific">Luteimonas lutimaris</name>
    <dbReference type="NCBI Taxonomy" id="698645"/>
    <lineage>
        <taxon>Bacteria</taxon>
        <taxon>Pseudomonadati</taxon>
        <taxon>Pseudomonadota</taxon>
        <taxon>Gammaproteobacteria</taxon>
        <taxon>Lysobacterales</taxon>
        <taxon>Lysobacteraceae</taxon>
        <taxon>Luteimonas</taxon>
    </lineage>
</organism>
<dbReference type="RefSeq" id="WP_344759757.1">
    <property type="nucleotide sequence ID" value="NZ_BAAAZU010000010.1"/>
</dbReference>
<accession>A0ABP7MN42</accession>